<gene>
    <name evidence="4" type="ORF">K435DRAFT_887037</name>
</gene>
<proteinExistence type="predicted"/>
<name>A0A4S8KSF8_DENBC</name>
<evidence type="ECO:0000313" key="4">
    <source>
        <dbReference type="EMBL" id="THU78623.1"/>
    </source>
</evidence>
<evidence type="ECO:0000313" key="5">
    <source>
        <dbReference type="Proteomes" id="UP000297245"/>
    </source>
</evidence>
<feature type="compositionally biased region" description="Polar residues" evidence="2">
    <location>
        <begin position="520"/>
        <end position="540"/>
    </location>
</feature>
<accession>A0A4S8KSF8</accession>
<reference evidence="4 5" key="1">
    <citation type="journal article" date="2019" name="Nat. Ecol. Evol.">
        <title>Megaphylogeny resolves global patterns of mushroom evolution.</title>
        <authorList>
            <person name="Varga T."/>
            <person name="Krizsan K."/>
            <person name="Foldi C."/>
            <person name="Dima B."/>
            <person name="Sanchez-Garcia M."/>
            <person name="Sanchez-Ramirez S."/>
            <person name="Szollosi G.J."/>
            <person name="Szarkandi J.G."/>
            <person name="Papp V."/>
            <person name="Albert L."/>
            <person name="Andreopoulos W."/>
            <person name="Angelini C."/>
            <person name="Antonin V."/>
            <person name="Barry K.W."/>
            <person name="Bougher N.L."/>
            <person name="Buchanan P."/>
            <person name="Buyck B."/>
            <person name="Bense V."/>
            <person name="Catcheside P."/>
            <person name="Chovatia M."/>
            <person name="Cooper J."/>
            <person name="Damon W."/>
            <person name="Desjardin D."/>
            <person name="Finy P."/>
            <person name="Geml J."/>
            <person name="Haridas S."/>
            <person name="Hughes K."/>
            <person name="Justo A."/>
            <person name="Karasinski D."/>
            <person name="Kautmanova I."/>
            <person name="Kiss B."/>
            <person name="Kocsube S."/>
            <person name="Kotiranta H."/>
            <person name="LaButti K.M."/>
            <person name="Lechner B.E."/>
            <person name="Liimatainen K."/>
            <person name="Lipzen A."/>
            <person name="Lukacs Z."/>
            <person name="Mihaltcheva S."/>
            <person name="Morgado L.N."/>
            <person name="Niskanen T."/>
            <person name="Noordeloos M.E."/>
            <person name="Ohm R.A."/>
            <person name="Ortiz-Santana B."/>
            <person name="Ovrebo C."/>
            <person name="Racz N."/>
            <person name="Riley R."/>
            <person name="Savchenko A."/>
            <person name="Shiryaev A."/>
            <person name="Soop K."/>
            <person name="Spirin V."/>
            <person name="Szebenyi C."/>
            <person name="Tomsovsky M."/>
            <person name="Tulloss R.E."/>
            <person name="Uehling J."/>
            <person name="Grigoriev I.V."/>
            <person name="Vagvolgyi C."/>
            <person name="Papp T."/>
            <person name="Martin F.M."/>
            <person name="Miettinen O."/>
            <person name="Hibbett D.S."/>
            <person name="Nagy L.G."/>
        </authorList>
    </citation>
    <scope>NUCLEOTIDE SEQUENCE [LARGE SCALE GENOMIC DNA]</scope>
    <source>
        <strain evidence="4 5">CBS 962.96</strain>
    </source>
</reference>
<feature type="region of interest" description="Disordered" evidence="2">
    <location>
        <begin position="303"/>
        <end position="434"/>
    </location>
</feature>
<feature type="compositionally biased region" description="Low complexity" evidence="2">
    <location>
        <begin position="414"/>
        <end position="427"/>
    </location>
</feature>
<feature type="compositionally biased region" description="Polar residues" evidence="2">
    <location>
        <begin position="331"/>
        <end position="357"/>
    </location>
</feature>
<dbReference type="InterPro" id="IPR000679">
    <property type="entry name" value="Znf_GATA"/>
</dbReference>
<keyword evidence="1" id="KW-0863">Zinc-finger</keyword>
<dbReference type="PROSITE" id="PS50114">
    <property type="entry name" value="GATA_ZN_FINGER_2"/>
    <property type="match status" value="1"/>
</dbReference>
<dbReference type="OrthoDB" id="515401at2759"/>
<keyword evidence="1" id="KW-0862">Zinc</keyword>
<feature type="region of interest" description="Disordered" evidence="2">
    <location>
        <begin position="508"/>
        <end position="540"/>
    </location>
</feature>
<dbReference type="AlphaFoldDB" id="A0A4S8KSF8"/>
<feature type="region of interest" description="Disordered" evidence="2">
    <location>
        <begin position="155"/>
        <end position="188"/>
    </location>
</feature>
<evidence type="ECO:0000256" key="1">
    <source>
        <dbReference type="PROSITE-ProRule" id="PRU00094"/>
    </source>
</evidence>
<feature type="domain" description="GATA-type" evidence="3">
    <location>
        <begin position="471"/>
        <end position="496"/>
    </location>
</feature>
<evidence type="ECO:0000259" key="3">
    <source>
        <dbReference type="PROSITE" id="PS50114"/>
    </source>
</evidence>
<dbReference type="Proteomes" id="UP000297245">
    <property type="component" value="Unassembled WGS sequence"/>
</dbReference>
<keyword evidence="5" id="KW-1185">Reference proteome</keyword>
<keyword evidence="1" id="KW-0479">Metal-binding</keyword>
<evidence type="ECO:0000256" key="2">
    <source>
        <dbReference type="SAM" id="MobiDB-lite"/>
    </source>
</evidence>
<dbReference type="EMBL" id="ML180162">
    <property type="protein sequence ID" value="THU78623.1"/>
    <property type="molecule type" value="Genomic_DNA"/>
</dbReference>
<organism evidence="4 5">
    <name type="scientific">Dendrothele bispora (strain CBS 962.96)</name>
    <dbReference type="NCBI Taxonomy" id="1314807"/>
    <lineage>
        <taxon>Eukaryota</taxon>
        <taxon>Fungi</taxon>
        <taxon>Dikarya</taxon>
        <taxon>Basidiomycota</taxon>
        <taxon>Agaricomycotina</taxon>
        <taxon>Agaricomycetes</taxon>
        <taxon>Agaricomycetidae</taxon>
        <taxon>Agaricales</taxon>
        <taxon>Agaricales incertae sedis</taxon>
        <taxon>Dendrothele</taxon>
    </lineage>
</organism>
<dbReference type="GO" id="GO:0043565">
    <property type="term" value="F:sequence-specific DNA binding"/>
    <property type="evidence" value="ECO:0007669"/>
    <property type="project" value="InterPro"/>
</dbReference>
<dbReference type="GO" id="GO:0006355">
    <property type="term" value="P:regulation of DNA-templated transcription"/>
    <property type="evidence" value="ECO:0007669"/>
    <property type="project" value="InterPro"/>
</dbReference>
<protein>
    <recommendedName>
        <fullName evidence="3">GATA-type domain-containing protein</fullName>
    </recommendedName>
</protein>
<dbReference type="GO" id="GO:0008270">
    <property type="term" value="F:zinc ion binding"/>
    <property type="evidence" value="ECO:0007669"/>
    <property type="project" value="UniProtKB-KW"/>
</dbReference>
<sequence length="649" mass="70685">MALTQSAHLPGPGPSWEEELYEIVCLAQMFLVSTQWSFRFSVFVIHRTRKRKQNTDSTYLCHIDFFNQFRSPKLPLVLEPQSITAAGHTQFPPPGSNLGSPYSGGGASDSLCLILVHHPNSTKASSYFPPSSSSSSLTNSAAVVAIFTSQSSMLEDLPESDNEVVSDGPPPVKKKRPSLEPEEQLQERDEMTMNMKKWRKSLRVGKTGNQDQQGVVVLASPVNGGSALAIHSLSHLETEMGPKMKLLPRQSHPSDHLLQVQMGRVNLTPSMYSFSCSDITLRKCVRTNYLNSFITQQDTLTFDTSFNQPNTSDSSSASVDSDDEASSDADGTSTMSSISPVSASNSQAVNNLSSHILTNTPSISAPTPTPSPTPSAALSGSSGRGRYGKAADRHGVMAPTSRGGRGSTPRPHLTVRTGSTVSTRSGVMLSSTPTSLNPAMPRFRRKCHCTCWKDGRWCFCNENGQKAERLNGGATHTSLWRGRLNDELSCDACGLYCNECALAETPSASSGVSRRASPAGVTSPTLAPDSSTSTTPPQLNYQYPENVDFSTTQSKLMDPSGQKIMNWANSNSMNKNTSRFYQNRFGFQFPGPYHPNHLSQFVSVQDPLLFAEFDALDSTLCPISNKQRHTSTDSASEPPFLRRFLQFLH</sequence>